<gene>
    <name evidence="1" type="ORF">DHETER_LOCUS2639</name>
</gene>
<dbReference type="EMBL" id="CAJVPU010001987">
    <property type="protein sequence ID" value="CAG8492912.1"/>
    <property type="molecule type" value="Genomic_DNA"/>
</dbReference>
<name>A0ACA9KTN2_9GLOM</name>
<proteinExistence type="predicted"/>
<keyword evidence="2" id="KW-1185">Reference proteome</keyword>
<organism evidence="1 2">
    <name type="scientific">Dentiscutata heterogama</name>
    <dbReference type="NCBI Taxonomy" id="1316150"/>
    <lineage>
        <taxon>Eukaryota</taxon>
        <taxon>Fungi</taxon>
        <taxon>Fungi incertae sedis</taxon>
        <taxon>Mucoromycota</taxon>
        <taxon>Glomeromycotina</taxon>
        <taxon>Glomeromycetes</taxon>
        <taxon>Diversisporales</taxon>
        <taxon>Gigasporaceae</taxon>
        <taxon>Dentiscutata</taxon>
    </lineage>
</organism>
<comment type="caution">
    <text evidence="1">The sequence shown here is derived from an EMBL/GenBank/DDBJ whole genome shotgun (WGS) entry which is preliminary data.</text>
</comment>
<sequence length="156" mass="17909">MYACESTPSRIPIILKSLVVDDNLITSEILSKILTKKFKHQVICISSSSEALNLLSQDIYDFIFMDIDMPILSGIEMSIKIRNSTTVMEKNREIPIFAYTTKEWEKEFSNASMNGYIQKPTSYDKVQTVIGKFRKNINSISDFNPRFEFSDLPAFV</sequence>
<accession>A0ACA9KTN2</accession>
<dbReference type="Proteomes" id="UP000789702">
    <property type="component" value="Unassembled WGS sequence"/>
</dbReference>
<evidence type="ECO:0000313" key="2">
    <source>
        <dbReference type="Proteomes" id="UP000789702"/>
    </source>
</evidence>
<reference evidence="1" key="1">
    <citation type="submission" date="2021-06" db="EMBL/GenBank/DDBJ databases">
        <authorList>
            <person name="Kallberg Y."/>
            <person name="Tangrot J."/>
            <person name="Rosling A."/>
        </authorList>
    </citation>
    <scope>NUCLEOTIDE SEQUENCE</scope>
    <source>
        <strain evidence="1">IL203A</strain>
    </source>
</reference>
<protein>
    <submittedName>
        <fullName evidence="1">11856_t:CDS:1</fullName>
    </submittedName>
</protein>
<evidence type="ECO:0000313" key="1">
    <source>
        <dbReference type="EMBL" id="CAG8492912.1"/>
    </source>
</evidence>